<sequence>MYRDTRVGVVVPAYNESALVGTVVETMPEFVDRIYVVDDRSTDDTWEHVRRAAEQANRRAAENGRGSRGGRGERTDGDRGRSRSRGSAVAADSATADGGVAVGDRVVPIRHEENLGVGGAITTGYRRALADGVDVVAVMNGDAQMDPDELPRLLDPVVEGRADYAKGNRLLQREFRDGMTGWRLFGNWLLTFLTKLASGYWKTMDPQNGYTAISREALETIGTGDFYTDYGFCNDVLVKLNAYGFTVADVPMPAVYGDETSSIRYSSFVPKLSALLLKGFVWRLHTKYLVRDFHPLALCYLFGVASLAVGTLAGVGATVGGLAGFESADVTTAVLVPVGCLALLAAMTLDMQANRDREVRAE</sequence>
<keyword evidence="5" id="KW-1185">Reference proteome</keyword>
<dbReference type="RefSeq" id="WP_248652889.1">
    <property type="nucleotide sequence ID" value="NZ_CP096661.1"/>
</dbReference>
<keyword evidence="2" id="KW-1133">Transmembrane helix</keyword>
<dbReference type="KEGG" id="halx:M0R89_20525"/>
<dbReference type="InterPro" id="IPR001173">
    <property type="entry name" value="Glyco_trans_2-like"/>
</dbReference>
<evidence type="ECO:0000259" key="3">
    <source>
        <dbReference type="Pfam" id="PF00535"/>
    </source>
</evidence>
<proteinExistence type="predicted"/>
<evidence type="ECO:0000313" key="4">
    <source>
        <dbReference type="EMBL" id="UPV76856.1"/>
    </source>
</evidence>
<organism evidence="4 5">
    <name type="scientific">Halorussus limi</name>
    <dbReference type="NCBI Taxonomy" id="2938695"/>
    <lineage>
        <taxon>Archaea</taxon>
        <taxon>Methanobacteriati</taxon>
        <taxon>Methanobacteriota</taxon>
        <taxon>Stenosarchaea group</taxon>
        <taxon>Halobacteria</taxon>
        <taxon>Halobacteriales</taxon>
        <taxon>Haladaptataceae</taxon>
        <taxon>Halorussus</taxon>
    </lineage>
</organism>
<keyword evidence="4" id="KW-0614">Plasmid</keyword>
<dbReference type="AlphaFoldDB" id="A0A8U0I1Q8"/>
<feature type="compositionally biased region" description="Basic and acidic residues" evidence="1">
    <location>
        <begin position="70"/>
        <end position="81"/>
    </location>
</feature>
<evidence type="ECO:0000256" key="1">
    <source>
        <dbReference type="SAM" id="MobiDB-lite"/>
    </source>
</evidence>
<feature type="region of interest" description="Disordered" evidence="1">
    <location>
        <begin position="54"/>
        <end position="96"/>
    </location>
</feature>
<evidence type="ECO:0000256" key="2">
    <source>
        <dbReference type="SAM" id="Phobius"/>
    </source>
</evidence>
<accession>A0A8U0I1Q8</accession>
<protein>
    <submittedName>
        <fullName evidence="4">Glycosyltransferase family 2 protein</fullName>
    </submittedName>
</protein>
<feature type="transmembrane region" description="Helical" evidence="2">
    <location>
        <begin position="297"/>
        <end position="324"/>
    </location>
</feature>
<dbReference type="PANTHER" id="PTHR48090:SF6">
    <property type="entry name" value="SLR5056 PROTEIN"/>
    <property type="match status" value="1"/>
</dbReference>
<feature type="transmembrane region" description="Helical" evidence="2">
    <location>
        <begin position="330"/>
        <end position="349"/>
    </location>
</feature>
<dbReference type="Gene3D" id="3.90.550.10">
    <property type="entry name" value="Spore Coat Polysaccharide Biosynthesis Protein SpsA, Chain A"/>
    <property type="match status" value="1"/>
</dbReference>
<keyword evidence="2" id="KW-0812">Transmembrane</keyword>
<evidence type="ECO:0000313" key="5">
    <source>
        <dbReference type="Proteomes" id="UP000830729"/>
    </source>
</evidence>
<keyword evidence="2" id="KW-0472">Membrane</keyword>
<geneLocation type="plasmid" evidence="4 5">
    <name>unnamed2</name>
</geneLocation>
<feature type="domain" description="Glycosyltransferase 2-like" evidence="3">
    <location>
        <begin position="9"/>
        <end position="54"/>
    </location>
</feature>
<dbReference type="InterPro" id="IPR050256">
    <property type="entry name" value="Glycosyltransferase_2"/>
</dbReference>
<dbReference type="InterPro" id="IPR029044">
    <property type="entry name" value="Nucleotide-diphossugar_trans"/>
</dbReference>
<dbReference type="PANTHER" id="PTHR48090">
    <property type="entry name" value="UNDECAPRENYL-PHOSPHATE 4-DEOXY-4-FORMAMIDO-L-ARABINOSE TRANSFERASE-RELATED"/>
    <property type="match status" value="1"/>
</dbReference>
<dbReference type="GeneID" id="72187638"/>
<dbReference type="Proteomes" id="UP000830729">
    <property type="component" value="Plasmid unnamed2"/>
</dbReference>
<name>A0A8U0I1Q8_9EURY</name>
<dbReference type="SUPFAM" id="SSF53448">
    <property type="entry name" value="Nucleotide-diphospho-sugar transferases"/>
    <property type="match status" value="1"/>
</dbReference>
<feature type="domain" description="Glycosyltransferase 2-like" evidence="3">
    <location>
        <begin position="103"/>
        <end position="221"/>
    </location>
</feature>
<reference evidence="4 5" key="1">
    <citation type="submission" date="2022-04" db="EMBL/GenBank/DDBJ databases">
        <title>Diverse halophilic archaea isolated from saline environments.</title>
        <authorList>
            <person name="Cui H.-L."/>
        </authorList>
    </citation>
    <scope>NUCLEOTIDE SEQUENCE [LARGE SCALE GENOMIC DNA]</scope>
    <source>
        <strain evidence="4 5">XZYJT49</strain>
        <plasmid evidence="4 5">unnamed2</plasmid>
    </source>
</reference>
<dbReference type="EMBL" id="CP096661">
    <property type="protein sequence ID" value="UPV76856.1"/>
    <property type="molecule type" value="Genomic_DNA"/>
</dbReference>
<gene>
    <name evidence="4" type="ORF">M0R89_20525</name>
</gene>
<dbReference type="Pfam" id="PF00535">
    <property type="entry name" value="Glycos_transf_2"/>
    <property type="match status" value="2"/>
</dbReference>
<feature type="compositionally biased region" description="Low complexity" evidence="1">
    <location>
        <begin position="85"/>
        <end position="96"/>
    </location>
</feature>
<dbReference type="CDD" id="cd04179">
    <property type="entry name" value="DPM_DPG-synthase_like"/>
    <property type="match status" value="1"/>
</dbReference>